<organism evidence="1">
    <name type="scientific">uncultured bacterium esnapd22</name>
    <dbReference type="NCBI Taxonomy" id="1366604"/>
    <lineage>
        <taxon>Bacteria</taxon>
        <taxon>environmental samples</taxon>
    </lineage>
</organism>
<accession>S5TV78</accession>
<reference evidence="1" key="1">
    <citation type="journal article" date="2013" name="Proc. Natl. Acad. Sci. U.S.A.">
        <title>Mapping gene clusters within arrayed metagenomic libraries to expand the structural diversity of biomedically relevant natural products.</title>
        <authorList>
            <person name="Owen J.G."/>
            <person name="Reddy B.V."/>
            <person name="Ternei M.A."/>
            <person name="Charlop-Powers Z."/>
            <person name="Calle P.Y."/>
            <person name="Kim J.H."/>
            <person name="Brady S.F."/>
        </authorList>
    </citation>
    <scope>NUCLEOTIDE SEQUENCE</scope>
</reference>
<sequence length="125" mass="14459">GIKRRPQHLFRTLQIPSGFEYSGESNSNVSVTRICLKGLLQRFYRSIMVSQESTKIGFGREQMRIIRMLLEPTLQRIFYGAYSLINLPICRLCISKDIPQCIKSQLHGSCPSIAPIKLIRYEWPQ</sequence>
<proteinExistence type="predicted"/>
<dbReference type="EMBL" id="KF264562">
    <property type="protein sequence ID" value="AGS49906.1"/>
    <property type="molecule type" value="Genomic_DNA"/>
</dbReference>
<protein>
    <submittedName>
        <fullName evidence="1">Uncharacterized protein</fullName>
    </submittedName>
</protein>
<feature type="non-terminal residue" evidence="1">
    <location>
        <position position="1"/>
    </location>
</feature>
<name>S5TV78_9BACT</name>
<dbReference type="AlphaFoldDB" id="S5TV78"/>
<evidence type="ECO:0000313" key="1">
    <source>
        <dbReference type="EMBL" id="AGS49906.1"/>
    </source>
</evidence>